<evidence type="ECO:0000259" key="3">
    <source>
        <dbReference type="Pfam" id="PF24463"/>
    </source>
</evidence>
<keyword evidence="2" id="KW-1133">Transmembrane helix</keyword>
<keyword evidence="2" id="KW-0472">Membrane</keyword>
<feature type="domain" description="DUF7577" evidence="3">
    <location>
        <begin position="4"/>
        <end position="28"/>
    </location>
</feature>
<gene>
    <name evidence="4" type="ORF">GB992_05985</name>
</gene>
<feature type="compositionally biased region" description="Low complexity" evidence="1">
    <location>
        <begin position="248"/>
        <end position="275"/>
    </location>
</feature>
<protein>
    <submittedName>
        <fullName evidence="4">Zinc-ribbon domain-containing protein</fullName>
    </submittedName>
</protein>
<dbReference type="Pfam" id="PF24463">
    <property type="entry name" value="DUF7577"/>
    <property type="match status" value="1"/>
</dbReference>
<evidence type="ECO:0000256" key="2">
    <source>
        <dbReference type="SAM" id="Phobius"/>
    </source>
</evidence>
<dbReference type="AlphaFoldDB" id="A0A7C9NAL9"/>
<accession>A0A7C9NAL9</accession>
<feature type="compositionally biased region" description="Basic residues" evidence="1">
    <location>
        <begin position="86"/>
        <end position="95"/>
    </location>
</feature>
<name>A0A7C9NAL9_9LACO</name>
<proteinExistence type="predicted"/>
<feature type="transmembrane region" description="Helical" evidence="2">
    <location>
        <begin position="49"/>
        <end position="71"/>
    </location>
</feature>
<feature type="region of interest" description="Disordered" evidence="1">
    <location>
        <begin position="81"/>
        <end position="105"/>
    </location>
</feature>
<evidence type="ECO:0000256" key="1">
    <source>
        <dbReference type="SAM" id="MobiDB-lite"/>
    </source>
</evidence>
<organism evidence="4 5">
    <name type="scientific">Furfurilactobacillus rossiae</name>
    <dbReference type="NCBI Taxonomy" id="231049"/>
    <lineage>
        <taxon>Bacteria</taxon>
        <taxon>Bacillati</taxon>
        <taxon>Bacillota</taxon>
        <taxon>Bacilli</taxon>
        <taxon>Lactobacillales</taxon>
        <taxon>Lactobacillaceae</taxon>
        <taxon>Furfurilactobacillus</taxon>
    </lineage>
</organism>
<dbReference type="InterPro" id="IPR055999">
    <property type="entry name" value="DUF7577"/>
</dbReference>
<evidence type="ECO:0000313" key="5">
    <source>
        <dbReference type="Proteomes" id="UP000480570"/>
    </source>
</evidence>
<evidence type="ECO:0000313" key="4">
    <source>
        <dbReference type="EMBL" id="MYV05410.1"/>
    </source>
</evidence>
<reference evidence="4 5" key="1">
    <citation type="journal article" date="2019" name="Appl. Environ. Microbiol.">
        <title>Genetic determinants of hydroxycinnamic acid metabolism in heterofermentative lactobacilli.</title>
        <authorList>
            <person name="Gaur G."/>
            <person name="Oh J.H."/>
            <person name="Filannino P."/>
            <person name="Gobbetti M."/>
            <person name="van Pijkeren J.P."/>
            <person name="Ganzle M.G."/>
        </authorList>
    </citation>
    <scope>NUCLEOTIDE SEQUENCE [LARGE SCALE GENOMIC DNA]</scope>
    <source>
        <strain evidence="4 5">FUA3583</strain>
    </source>
</reference>
<feature type="region of interest" description="Disordered" evidence="1">
    <location>
        <begin position="336"/>
        <end position="395"/>
    </location>
</feature>
<dbReference type="EMBL" id="WEZT01000008">
    <property type="protein sequence ID" value="MYV05410.1"/>
    <property type="molecule type" value="Genomic_DNA"/>
</dbReference>
<dbReference type="Proteomes" id="UP000480570">
    <property type="component" value="Unassembled WGS sequence"/>
</dbReference>
<sequence length="395" mass="43315">MNNSITCPYCHTQNEPNAKFCRNCGKSLSDSQISDSSQRQEVPAKGRKFLIPLVVVIILALVGALLTFRYLSPQKFHTLIPSTRPKSQKQKKQHSSTRAVSSKKASQSSNASAVFDSLPQKQQLAYLAYWVFGMNSKGLASTSDGSQPNLTVLMGQPNEIGLVYTNSNINHVLSETNKVIDHRDGTFTKYSATPPDGTDMADWTPENTSWTNNGTITKDQLMRKYKNKITPYISMLDMSHTNNSISSFFKSSSPNDSSSVDSSSTSQSDSEAASSGTDTISLIRQKVQASNSIDWSRYSIQDIQHEQAVMPNGATWGVFLKDSQNSEAHPYIEVDDNGNILDKKNFDNSSGNTDSTSDSDNDSDDDDTDNNDSDTNDDDNNAADTNNDADDDTAD</sequence>
<keyword evidence="2" id="KW-0812">Transmembrane</keyword>
<feature type="region of interest" description="Disordered" evidence="1">
    <location>
        <begin position="248"/>
        <end position="277"/>
    </location>
</feature>
<comment type="caution">
    <text evidence="4">The sequence shown here is derived from an EMBL/GenBank/DDBJ whole genome shotgun (WGS) entry which is preliminary data.</text>
</comment>
<feature type="compositionally biased region" description="Low complexity" evidence="1">
    <location>
        <begin position="347"/>
        <end position="356"/>
    </location>
</feature>
<feature type="compositionally biased region" description="Acidic residues" evidence="1">
    <location>
        <begin position="357"/>
        <end position="395"/>
    </location>
</feature>